<dbReference type="PIRSF" id="PIRSF020623">
    <property type="entry name" value="PaaX"/>
    <property type="match status" value="1"/>
</dbReference>
<dbReference type="Pfam" id="PF08223">
    <property type="entry name" value="PaaX_C"/>
    <property type="match status" value="1"/>
</dbReference>
<feature type="domain" description="Transcriptional repressor PaaX-like central Cas2-like" evidence="3">
    <location>
        <begin position="112"/>
        <end position="189"/>
    </location>
</feature>
<dbReference type="InterPro" id="IPR013225">
    <property type="entry name" value="PaaX_C"/>
</dbReference>
<dbReference type="InterPro" id="IPR011965">
    <property type="entry name" value="PaaX_trns_reg"/>
</dbReference>
<dbReference type="GO" id="GO:0006351">
    <property type="term" value="P:DNA-templated transcription"/>
    <property type="evidence" value="ECO:0007669"/>
    <property type="project" value="InterPro"/>
</dbReference>
<evidence type="ECO:0000259" key="2">
    <source>
        <dbReference type="Pfam" id="PF08223"/>
    </source>
</evidence>
<dbReference type="Gene3D" id="3.30.70.2650">
    <property type="match status" value="1"/>
</dbReference>
<dbReference type="Gene3D" id="1.10.10.10">
    <property type="entry name" value="Winged helix-like DNA-binding domain superfamily/Winged helix DNA-binding domain"/>
    <property type="match status" value="1"/>
</dbReference>
<dbReference type="InterPro" id="IPR036388">
    <property type="entry name" value="WH-like_DNA-bd_sf"/>
</dbReference>
<proteinExistence type="predicted"/>
<feature type="domain" description="Transcriptional repressor PaaX-like N-terminal" evidence="1">
    <location>
        <begin position="37"/>
        <end position="87"/>
    </location>
</feature>
<evidence type="ECO:0008006" key="5">
    <source>
        <dbReference type="Google" id="ProtNLM"/>
    </source>
</evidence>
<dbReference type="PANTHER" id="PTHR30319:SF1">
    <property type="entry name" value="TRANSCRIPTIONAL REPRESSOR PAAX"/>
    <property type="match status" value="1"/>
</dbReference>
<reference evidence="4" key="1">
    <citation type="submission" date="2022-10" db="EMBL/GenBank/DDBJ databases">
        <title>The complete genomes of actinobacterial strains from the NBC collection.</title>
        <authorList>
            <person name="Joergensen T.S."/>
            <person name="Alvarez Arevalo M."/>
            <person name="Sterndorff E.B."/>
            <person name="Faurdal D."/>
            <person name="Vuksanovic O."/>
            <person name="Mourched A.-S."/>
            <person name="Charusanti P."/>
            <person name="Shaw S."/>
            <person name="Blin K."/>
            <person name="Weber T."/>
        </authorList>
    </citation>
    <scope>NUCLEOTIDE SEQUENCE</scope>
    <source>
        <strain evidence="4">NBC_00093</strain>
    </source>
</reference>
<accession>A0AAU2AFJ6</accession>
<name>A0AAU2AFJ6_9ACTN</name>
<sequence length="284" mass="31341">MSASAGNKTSPSSTPQELVLDLLGLHVLGRAQPRQTAPPPVATQVFLAVLGAVGISDSATRTTLNRMVARGLLHRHRQGRTSAFQPTENAAAMLRRGRARMFSPAPFDHPGDVWTILNCPIPETLRNVRYQIQARLSWAGFGTLQANLWVAPGRIDAEELLDDIFPTDALGLVQAFHGTPTPPSSPEQLVHKAWDLEALRAAHHRFLARWETADAKPADALPQLLLLIDDWGRLLRTDPGLPTAYLDTDWAAERSTRTFQRLEARLGPLADERLQHLTHPRADD</sequence>
<dbReference type="InterPro" id="IPR012906">
    <property type="entry name" value="PaaX-like_N"/>
</dbReference>
<dbReference type="EMBL" id="CP108222">
    <property type="protein sequence ID" value="WTT23286.1"/>
    <property type="molecule type" value="Genomic_DNA"/>
</dbReference>
<protein>
    <recommendedName>
        <fullName evidence="5">PaaX family transcriptional regulator</fullName>
    </recommendedName>
</protein>
<evidence type="ECO:0000313" key="4">
    <source>
        <dbReference type="EMBL" id="WTT23286.1"/>
    </source>
</evidence>
<evidence type="ECO:0000259" key="1">
    <source>
        <dbReference type="Pfam" id="PF07848"/>
    </source>
</evidence>
<dbReference type="InterPro" id="IPR048846">
    <property type="entry name" value="PaaX-like_central"/>
</dbReference>
<gene>
    <name evidence="4" type="ORF">OHA22_50905</name>
</gene>
<evidence type="ECO:0000259" key="3">
    <source>
        <dbReference type="Pfam" id="PF20803"/>
    </source>
</evidence>
<feature type="domain" description="Transcriptional repressor PaaX-like C-terminal" evidence="2">
    <location>
        <begin position="194"/>
        <end position="273"/>
    </location>
</feature>
<dbReference type="AlphaFoldDB" id="A0AAU2AFJ6"/>
<dbReference type="Pfam" id="PF07848">
    <property type="entry name" value="PaaX"/>
    <property type="match status" value="1"/>
</dbReference>
<dbReference type="PANTHER" id="PTHR30319">
    <property type="entry name" value="PHENYLACETIC ACID REGULATOR-RELATED TRANSCRIPTIONAL REPRESSOR"/>
    <property type="match status" value="1"/>
</dbReference>
<dbReference type="Pfam" id="PF20803">
    <property type="entry name" value="PaaX_M"/>
    <property type="match status" value="1"/>
</dbReference>
<organism evidence="4">
    <name type="scientific">Streptomyces sp. NBC_00093</name>
    <dbReference type="NCBI Taxonomy" id="2975649"/>
    <lineage>
        <taxon>Bacteria</taxon>
        <taxon>Bacillati</taxon>
        <taxon>Actinomycetota</taxon>
        <taxon>Actinomycetes</taxon>
        <taxon>Kitasatosporales</taxon>
        <taxon>Streptomycetaceae</taxon>
        <taxon>Streptomyces</taxon>
    </lineage>
</organism>